<evidence type="ECO:0000313" key="1">
    <source>
        <dbReference type="EMBL" id="GIX81060.1"/>
    </source>
</evidence>
<organism evidence="1 2">
    <name type="scientific">Caerostris extrusa</name>
    <name type="common">Bark spider</name>
    <name type="synonym">Caerostris bankana</name>
    <dbReference type="NCBI Taxonomy" id="172846"/>
    <lineage>
        <taxon>Eukaryota</taxon>
        <taxon>Metazoa</taxon>
        <taxon>Ecdysozoa</taxon>
        <taxon>Arthropoda</taxon>
        <taxon>Chelicerata</taxon>
        <taxon>Arachnida</taxon>
        <taxon>Araneae</taxon>
        <taxon>Araneomorphae</taxon>
        <taxon>Entelegynae</taxon>
        <taxon>Araneoidea</taxon>
        <taxon>Araneidae</taxon>
        <taxon>Caerostris</taxon>
    </lineage>
</organism>
<keyword evidence="2" id="KW-1185">Reference proteome</keyword>
<protein>
    <submittedName>
        <fullName evidence="1">Uncharacterized protein</fullName>
    </submittedName>
</protein>
<proteinExistence type="predicted"/>
<dbReference type="AlphaFoldDB" id="A0AAV4N9S5"/>
<sequence>MKAEGQFESVTSVPSLKFVEQHKDLIVNNWKKLSGSINHADRCGDERKAIARSITQNWVICRLPKWGRGAAKVERTIGTPL</sequence>
<name>A0AAV4N9S5_CAEEX</name>
<evidence type="ECO:0000313" key="2">
    <source>
        <dbReference type="Proteomes" id="UP001054945"/>
    </source>
</evidence>
<accession>A0AAV4N9S5</accession>
<dbReference type="Proteomes" id="UP001054945">
    <property type="component" value="Unassembled WGS sequence"/>
</dbReference>
<comment type="caution">
    <text evidence="1">The sequence shown here is derived from an EMBL/GenBank/DDBJ whole genome shotgun (WGS) entry which is preliminary data.</text>
</comment>
<dbReference type="EMBL" id="BPLR01003091">
    <property type="protein sequence ID" value="GIX81060.1"/>
    <property type="molecule type" value="Genomic_DNA"/>
</dbReference>
<gene>
    <name evidence="1" type="ORF">CEXT_567111</name>
</gene>
<reference evidence="1 2" key="1">
    <citation type="submission" date="2021-06" db="EMBL/GenBank/DDBJ databases">
        <title>Caerostris extrusa draft genome.</title>
        <authorList>
            <person name="Kono N."/>
            <person name="Arakawa K."/>
        </authorList>
    </citation>
    <scope>NUCLEOTIDE SEQUENCE [LARGE SCALE GENOMIC DNA]</scope>
</reference>